<organism evidence="8 9">
    <name type="scientific">Anaerococcus lactolyticus ATCC 51172</name>
    <dbReference type="NCBI Taxonomy" id="525254"/>
    <lineage>
        <taxon>Bacteria</taxon>
        <taxon>Bacillati</taxon>
        <taxon>Bacillota</taxon>
        <taxon>Tissierellia</taxon>
        <taxon>Tissierellales</taxon>
        <taxon>Peptoniphilaceae</taxon>
        <taxon>Anaerococcus</taxon>
    </lineage>
</organism>
<name>C2BHS4_9FIRM</name>
<reference evidence="8 9" key="1">
    <citation type="submission" date="2008-10" db="EMBL/GenBank/DDBJ databases">
        <authorList>
            <person name="Qin X."/>
            <person name="Bachman B."/>
            <person name="Battles P."/>
            <person name="Bell A."/>
            <person name="Bess C."/>
            <person name="Bickham C."/>
            <person name="Chaboub L."/>
            <person name="Chen D."/>
            <person name="Coyle M."/>
            <person name="Deiros D.R."/>
            <person name="Dinh H."/>
            <person name="Forbes L."/>
            <person name="Fowler G."/>
            <person name="Francisco L."/>
            <person name="Fu Q."/>
            <person name="Gubbala S."/>
            <person name="Hale W."/>
            <person name="Han Y."/>
            <person name="Hemphill L."/>
            <person name="Highlander S.K."/>
            <person name="Hirani K."/>
            <person name="Hogues M."/>
            <person name="Jackson L."/>
            <person name="Jakkamsetti A."/>
            <person name="Javaid M."/>
            <person name="Jiang H."/>
            <person name="Korchina V."/>
            <person name="Kovar C."/>
            <person name="Lara F."/>
            <person name="Lee S."/>
            <person name="Mata R."/>
            <person name="Mathew T."/>
            <person name="Moen C."/>
            <person name="Morales K."/>
            <person name="Munidasa M."/>
            <person name="Nazareth L."/>
            <person name="Ngo R."/>
            <person name="Nguyen L."/>
            <person name="Okwuonu G."/>
            <person name="Ongeri F."/>
            <person name="Patil S."/>
            <person name="Petrosino J."/>
            <person name="Pham C."/>
            <person name="Pham P."/>
            <person name="Pu L.-L."/>
            <person name="Puazo M."/>
            <person name="Raj R."/>
            <person name="Reid J."/>
            <person name="Rouhana J."/>
            <person name="Saada N."/>
            <person name="Shang Y."/>
            <person name="Simmons D."/>
            <person name="Thornton R."/>
            <person name="Warren J."/>
            <person name="Weissenberger G."/>
            <person name="Zhang J."/>
            <person name="Zhang L."/>
            <person name="Zhou C."/>
            <person name="Zhu D."/>
            <person name="Muzny D."/>
            <person name="Worley K."/>
            <person name="Gibbs R."/>
        </authorList>
    </citation>
    <scope>NUCLEOTIDE SEQUENCE [LARGE SCALE GENOMIC DNA]</scope>
    <source>
        <strain evidence="8 9">ATCC 51172</strain>
    </source>
</reference>
<dbReference type="EC" id="3.4.22.48" evidence="8"/>
<evidence type="ECO:0000313" key="8">
    <source>
        <dbReference type="EMBL" id="EEI85554.1"/>
    </source>
</evidence>
<dbReference type="InterPro" id="IPR008750">
    <property type="entry name" value="Peptidase_C47"/>
</dbReference>
<feature type="active site" evidence="7">
    <location>
        <position position="351"/>
    </location>
</feature>
<evidence type="ECO:0000256" key="3">
    <source>
        <dbReference type="ARBA" id="ARBA00022525"/>
    </source>
</evidence>
<keyword evidence="6" id="KW-0843">Virulence</keyword>
<keyword evidence="4 8" id="KW-0378">Hydrolase</keyword>
<sequence length="383" mass="42929">MHQLQNINNKGGSRMKRLLTLVIALVMMLPVLSSRSIAADAGEQRDVKELYLISDKVNDDHIAYANSEKENVLMALKDVVSLDGFVLEDMISFGKPFNLNESTYIPIIIGNKIVALMAVSDFEGELGWTLSKDFSDGLNQISKLTSLESPASLYTVNGNVFATISGKEVQLTFYPELEVSRDSKLYNDAEIPSKNVVNIMEIENLEGSYRLYNMVFASRSSSSKYIDLDLAETQEDQSWCSAFAGAQILRQRGKGKIYANNIMRYFYPNVSYDDLKKKSISHNQLIKYANNKKSYPSKSTGTLSLDSVKKQIDSNKSIYLSCDGTGTYKKANHALVLRGYNTRNNTYSVWNPWDDSYVSMSISSKSISVNGGKFIWSSTIYGW</sequence>
<proteinExistence type="inferred from homology"/>
<dbReference type="Gene3D" id="3.90.70.10">
    <property type="entry name" value="Cysteine proteinases"/>
    <property type="match status" value="1"/>
</dbReference>
<comment type="similarity">
    <text evidence="2">Belongs to the peptidase C47 family.</text>
</comment>
<evidence type="ECO:0000256" key="1">
    <source>
        <dbReference type="ARBA" id="ARBA00004613"/>
    </source>
</evidence>
<dbReference type="eggNOG" id="ENOG502ZWEC">
    <property type="taxonomic scope" value="Bacteria"/>
</dbReference>
<evidence type="ECO:0000256" key="2">
    <source>
        <dbReference type="ARBA" id="ARBA00010245"/>
    </source>
</evidence>
<comment type="caution">
    <text evidence="8">The sequence shown here is derived from an EMBL/GenBank/DDBJ whole genome shotgun (WGS) entry which is preliminary data.</text>
</comment>
<feature type="active site" evidence="7">
    <location>
        <position position="333"/>
    </location>
</feature>
<protein>
    <submittedName>
        <fullName evidence="8">Staphopain peptidase C47</fullName>
        <ecNumber evidence="8">3.4.22.48</ecNumber>
    </submittedName>
</protein>
<keyword evidence="9" id="KW-1185">Reference proteome</keyword>
<feature type="active site" evidence="7">
    <location>
        <position position="240"/>
    </location>
</feature>
<keyword evidence="3" id="KW-0964">Secreted</keyword>
<keyword evidence="5" id="KW-0788">Thiol protease</keyword>
<dbReference type="GO" id="GO:0005576">
    <property type="term" value="C:extracellular region"/>
    <property type="evidence" value="ECO:0007669"/>
    <property type="project" value="UniProtKB-SubCell"/>
</dbReference>
<gene>
    <name evidence="8" type="primary">sspP</name>
    <name evidence="8" type="ORF">HMPREF0072_1894</name>
</gene>
<dbReference type="AlphaFoldDB" id="C2BHS4"/>
<dbReference type="STRING" id="525254.HMPREF0072_1894"/>
<accession>C2BHS4</accession>
<dbReference type="SUPFAM" id="SSF54001">
    <property type="entry name" value="Cysteine proteinases"/>
    <property type="match status" value="1"/>
</dbReference>
<dbReference type="GO" id="GO:0006508">
    <property type="term" value="P:proteolysis"/>
    <property type="evidence" value="ECO:0007669"/>
    <property type="project" value="InterPro"/>
</dbReference>
<evidence type="ECO:0000256" key="4">
    <source>
        <dbReference type="ARBA" id="ARBA00022801"/>
    </source>
</evidence>
<dbReference type="HOGENOM" id="CLU_720881_0_0_9"/>
<evidence type="ECO:0000256" key="5">
    <source>
        <dbReference type="ARBA" id="ARBA00022807"/>
    </source>
</evidence>
<evidence type="ECO:0000256" key="7">
    <source>
        <dbReference type="PIRSR" id="PIRSR608750-1"/>
    </source>
</evidence>
<dbReference type="Pfam" id="PF05543">
    <property type="entry name" value="Peptidase_C47"/>
    <property type="match status" value="1"/>
</dbReference>
<comment type="subcellular location">
    <subcellularLocation>
        <location evidence="1">Secreted</location>
    </subcellularLocation>
</comment>
<dbReference type="GO" id="GO:0008234">
    <property type="term" value="F:cysteine-type peptidase activity"/>
    <property type="evidence" value="ECO:0007669"/>
    <property type="project" value="UniProtKB-KW"/>
</dbReference>
<dbReference type="EMBL" id="ABYO01000249">
    <property type="protein sequence ID" value="EEI85554.1"/>
    <property type="molecule type" value="Genomic_DNA"/>
</dbReference>
<evidence type="ECO:0000313" key="9">
    <source>
        <dbReference type="Proteomes" id="UP000005984"/>
    </source>
</evidence>
<dbReference type="Proteomes" id="UP000005984">
    <property type="component" value="Unassembled WGS sequence"/>
</dbReference>
<evidence type="ECO:0000256" key="6">
    <source>
        <dbReference type="ARBA" id="ARBA00023026"/>
    </source>
</evidence>
<dbReference type="InterPro" id="IPR038765">
    <property type="entry name" value="Papain-like_cys_pep_sf"/>
</dbReference>
<keyword evidence="5" id="KW-0645">Protease</keyword>